<name>A0A1G1Y230_9BACT</name>
<evidence type="ECO:0000259" key="1">
    <source>
        <dbReference type="Pfam" id="PF05239"/>
    </source>
</evidence>
<sequence length="92" mass="10318">MQFSSTDLINLPVYTQSGQNLGRIVSFDFDIESHLVVNYHVSTGLIKGLWHQHLLVHRSQVVSISKDRMLVEDNVSKDVVSGLKKTKLVVGN</sequence>
<feature type="domain" description="PRC-barrel" evidence="1">
    <location>
        <begin position="2"/>
        <end position="73"/>
    </location>
</feature>
<reference evidence="2 3" key="1">
    <citation type="journal article" date="2016" name="Nat. Commun.">
        <title>Thousands of microbial genomes shed light on interconnected biogeochemical processes in an aquifer system.</title>
        <authorList>
            <person name="Anantharaman K."/>
            <person name="Brown C.T."/>
            <person name="Hug L.A."/>
            <person name="Sharon I."/>
            <person name="Castelle C.J."/>
            <person name="Probst A.J."/>
            <person name="Thomas B.C."/>
            <person name="Singh A."/>
            <person name="Wilkins M.J."/>
            <person name="Karaoz U."/>
            <person name="Brodie E.L."/>
            <person name="Williams K.H."/>
            <person name="Hubbard S.S."/>
            <person name="Banfield J.F."/>
        </authorList>
    </citation>
    <scope>NUCLEOTIDE SEQUENCE [LARGE SCALE GENOMIC DNA]</scope>
</reference>
<gene>
    <name evidence="2" type="ORF">A2744_00865</name>
</gene>
<dbReference type="STRING" id="1797535.A2744_00865"/>
<dbReference type="EMBL" id="MHIE01000010">
    <property type="protein sequence ID" value="OGY45886.1"/>
    <property type="molecule type" value="Genomic_DNA"/>
</dbReference>
<evidence type="ECO:0000313" key="2">
    <source>
        <dbReference type="EMBL" id="OGY45886.1"/>
    </source>
</evidence>
<dbReference type="Proteomes" id="UP000178240">
    <property type="component" value="Unassembled WGS sequence"/>
</dbReference>
<dbReference type="InterPro" id="IPR027275">
    <property type="entry name" value="PRC-brl_dom"/>
</dbReference>
<protein>
    <recommendedName>
        <fullName evidence="1">PRC-barrel domain-containing protein</fullName>
    </recommendedName>
</protein>
<organism evidence="2 3">
    <name type="scientific">Candidatus Buchananbacteria bacterium RIFCSPHIGHO2_01_FULL_44_11</name>
    <dbReference type="NCBI Taxonomy" id="1797535"/>
    <lineage>
        <taxon>Bacteria</taxon>
        <taxon>Candidatus Buchananiibacteriota</taxon>
    </lineage>
</organism>
<evidence type="ECO:0000313" key="3">
    <source>
        <dbReference type="Proteomes" id="UP000178240"/>
    </source>
</evidence>
<dbReference type="Gene3D" id="2.30.30.240">
    <property type="entry name" value="PRC-barrel domain"/>
    <property type="match status" value="1"/>
</dbReference>
<comment type="caution">
    <text evidence="2">The sequence shown here is derived from an EMBL/GenBank/DDBJ whole genome shotgun (WGS) entry which is preliminary data.</text>
</comment>
<dbReference type="SUPFAM" id="SSF50346">
    <property type="entry name" value="PRC-barrel domain"/>
    <property type="match status" value="1"/>
</dbReference>
<accession>A0A1G1Y230</accession>
<dbReference type="Pfam" id="PF05239">
    <property type="entry name" value="PRC"/>
    <property type="match status" value="1"/>
</dbReference>
<dbReference type="InterPro" id="IPR011033">
    <property type="entry name" value="PRC_barrel-like_sf"/>
</dbReference>
<proteinExistence type="predicted"/>
<dbReference type="AlphaFoldDB" id="A0A1G1Y230"/>